<dbReference type="AlphaFoldDB" id="A0AAV5UEP6"/>
<protein>
    <submittedName>
        <fullName evidence="1">Uncharacterized protein</fullName>
    </submittedName>
</protein>
<keyword evidence="2" id="KW-1185">Reference proteome</keyword>
<evidence type="ECO:0000313" key="2">
    <source>
        <dbReference type="Proteomes" id="UP001432027"/>
    </source>
</evidence>
<evidence type="ECO:0000313" key="1">
    <source>
        <dbReference type="EMBL" id="GMT05042.1"/>
    </source>
</evidence>
<dbReference type="EMBL" id="BTSX01000006">
    <property type="protein sequence ID" value="GMT05042.1"/>
    <property type="molecule type" value="Genomic_DNA"/>
</dbReference>
<gene>
    <name evidence="1" type="ORF">PENTCL1PPCAC_27216</name>
</gene>
<accession>A0AAV5UEP6</accession>
<dbReference type="Proteomes" id="UP001432027">
    <property type="component" value="Unassembled WGS sequence"/>
</dbReference>
<reference evidence="1" key="1">
    <citation type="submission" date="2023-10" db="EMBL/GenBank/DDBJ databases">
        <title>Genome assembly of Pristionchus species.</title>
        <authorList>
            <person name="Yoshida K."/>
            <person name="Sommer R.J."/>
        </authorList>
    </citation>
    <scope>NUCLEOTIDE SEQUENCE</scope>
    <source>
        <strain evidence="1">RS0144</strain>
    </source>
</reference>
<sequence>MIEQLKRVLEKKEVFRLKRRSTRKGFETIVYNNSDIAIRVYYGEDYDPWKSRIAPPHGKVSLQSKGEGGRFFCIAPYMSSYEPDGSEHVM</sequence>
<organism evidence="1 2">
    <name type="scientific">Pristionchus entomophagus</name>
    <dbReference type="NCBI Taxonomy" id="358040"/>
    <lineage>
        <taxon>Eukaryota</taxon>
        <taxon>Metazoa</taxon>
        <taxon>Ecdysozoa</taxon>
        <taxon>Nematoda</taxon>
        <taxon>Chromadorea</taxon>
        <taxon>Rhabditida</taxon>
        <taxon>Rhabditina</taxon>
        <taxon>Diplogasteromorpha</taxon>
        <taxon>Diplogasteroidea</taxon>
        <taxon>Neodiplogasteridae</taxon>
        <taxon>Pristionchus</taxon>
    </lineage>
</organism>
<comment type="caution">
    <text evidence="1">The sequence shown here is derived from an EMBL/GenBank/DDBJ whole genome shotgun (WGS) entry which is preliminary data.</text>
</comment>
<name>A0AAV5UEP6_9BILA</name>
<proteinExistence type="predicted"/>